<dbReference type="GO" id="GO:0043709">
    <property type="term" value="P:cell adhesion involved in single-species biofilm formation"/>
    <property type="evidence" value="ECO:0007669"/>
    <property type="project" value="TreeGrafter"/>
</dbReference>
<dbReference type="Proteomes" id="UP000242915">
    <property type="component" value="Unassembled WGS sequence"/>
</dbReference>
<comment type="subcellular location">
    <subcellularLocation>
        <location evidence="1">Fimbrium</location>
    </subcellularLocation>
</comment>
<evidence type="ECO:0000256" key="1">
    <source>
        <dbReference type="ARBA" id="ARBA00004561"/>
    </source>
</evidence>
<gene>
    <name evidence="7" type="ORF">SAMN05216255_1313</name>
</gene>
<proteinExistence type="inferred from homology"/>
<evidence type="ECO:0000313" key="8">
    <source>
        <dbReference type="Proteomes" id="UP000242915"/>
    </source>
</evidence>
<evidence type="ECO:0000313" key="7">
    <source>
        <dbReference type="EMBL" id="SNR96732.1"/>
    </source>
</evidence>
<feature type="chain" id="PRO_5012941083" evidence="5">
    <location>
        <begin position="27"/>
        <end position="343"/>
    </location>
</feature>
<dbReference type="AlphaFoldDB" id="A0A239AN43"/>
<dbReference type="InterPro" id="IPR050263">
    <property type="entry name" value="Bact_Fimbrial_Adh_Pro"/>
</dbReference>
<sequence>MSRNLLFLTICLVVSLILIPVKPAMAGTTNNCSSAQLPWNGVLDSAAAENLPIGSVVPGSDAMTVVTINCTSAWDDNQAYCAGNSGWTVNPVGGATPMETTIPGVYTYAGMPSGIGYQFLDGSGQSLPLDSTNRHDTGVPIQTGDQTIPLHFRMVKTSNALSSGSLNIQMYLSCNGSEWSNRTAAGSILNLTVNAEVITETCSLVTPDVQVQLPEVARSDFKGGVGSTAGSTPFTLDFECGSYVDARFNISDMADLSNTSDTLKLVSGSTASNVGVRLLHQDSPVYLAPNEVFDQGGSLFPLLNPQADTSVISLPFTAEYVQTGAPVRSGSVQSQAVVTISYN</sequence>
<feature type="signal peptide" evidence="5">
    <location>
        <begin position="1"/>
        <end position="26"/>
    </location>
</feature>
<comment type="similarity">
    <text evidence="2">Belongs to the fimbrial protein family.</text>
</comment>
<evidence type="ECO:0000259" key="6">
    <source>
        <dbReference type="Pfam" id="PF00419"/>
    </source>
</evidence>
<dbReference type="InterPro" id="IPR036937">
    <property type="entry name" value="Adhesion_dom_fimbrial_sf"/>
</dbReference>
<feature type="domain" description="Fimbrial-type adhesion" evidence="6">
    <location>
        <begin position="194"/>
        <end position="342"/>
    </location>
</feature>
<protein>
    <submittedName>
        <fullName evidence="7">Pilin (Type 1 fimbria component protein)</fullName>
    </submittedName>
</protein>
<dbReference type="EMBL" id="FZOG01000001">
    <property type="protein sequence ID" value="SNR96732.1"/>
    <property type="molecule type" value="Genomic_DNA"/>
</dbReference>
<evidence type="ECO:0000256" key="2">
    <source>
        <dbReference type="ARBA" id="ARBA00006671"/>
    </source>
</evidence>
<reference evidence="8" key="1">
    <citation type="submission" date="2017-06" db="EMBL/GenBank/DDBJ databases">
        <authorList>
            <person name="Varghese N."/>
            <person name="Submissions S."/>
        </authorList>
    </citation>
    <scope>NUCLEOTIDE SEQUENCE [LARGE SCALE GENOMIC DNA]</scope>
    <source>
        <strain evidence="8">CIP 108523</strain>
    </source>
</reference>
<keyword evidence="3 5" id="KW-0732">Signal</keyword>
<accession>A0A239AN43</accession>
<dbReference type="Gene3D" id="2.60.40.1090">
    <property type="entry name" value="Fimbrial-type adhesion domain"/>
    <property type="match status" value="2"/>
</dbReference>
<dbReference type="PANTHER" id="PTHR33420">
    <property type="entry name" value="FIMBRIAL SUBUNIT ELFA-RELATED"/>
    <property type="match status" value="1"/>
</dbReference>
<organism evidence="7 8">
    <name type="scientific">Pseudomonas segetis</name>
    <dbReference type="NCBI Taxonomy" id="298908"/>
    <lineage>
        <taxon>Bacteria</taxon>
        <taxon>Pseudomonadati</taxon>
        <taxon>Pseudomonadota</taxon>
        <taxon>Gammaproteobacteria</taxon>
        <taxon>Pseudomonadales</taxon>
        <taxon>Pseudomonadaceae</taxon>
        <taxon>Pseudomonas</taxon>
    </lineage>
</organism>
<dbReference type="GO" id="GO:0009289">
    <property type="term" value="C:pilus"/>
    <property type="evidence" value="ECO:0007669"/>
    <property type="project" value="UniProtKB-SubCell"/>
</dbReference>
<keyword evidence="8" id="KW-1185">Reference proteome</keyword>
<evidence type="ECO:0000256" key="3">
    <source>
        <dbReference type="ARBA" id="ARBA00022729"/>
    </source>
</evidence>
<dbReference type="PANTHER" id="PTHR33420:SF3">
    <property type="entry name" value="FIMBRIAL SUBUNIT ELFA"/>
    <property type="match status" value="1"/>
</dbReference>
<dbReference type="InterPro" id="IPR000259">
    <property type="entry name" value="Adhesion_dom_fimbrial"/>
</dbReference>
<name>A0A239AN43_9PSED</name>
<keyword evidence="4" id="KW-0281">Fimbrium</keyword>
<dbReference type="InterPro" id="IPR008966">
    <property type="entry name" value="Adhesion_dom_sf"/>
</dbReference>
<dbReference type="Pfam" id="PF00419">
    <property type="entry name" value="Fimbrial"/>
    <property type="match status" value="1"/>
</dbReference>
<evidence type="ECO:0000256" key="5">
    <source>
        <dbReference type="SAM" id="SignalP"/>
    </source>
</evidence>
<evidence type="ECO:0000256" key="4">
    <source>
        <dbReference type="ARBA" id="ARBA00023263"/>
    </source>
</evidence>
<dbReference type="SUPFAM" id="SSF49401">
    <property type="entry name" value="Bacterial adhesins"/>
    <property type="match status" value="1"/>
</dbReference>